<dbReference type="GO" id="GO:0051539">
    <property type="term" value="F:4 iron, 4 sulfur cluster binding"/>
    <property type="evidence" value="ECO:0007669"/>
    <property type="project" value="UniProtKB-KW"/>
</dbReference>
<dbReference type="NCBIfam" id="TIGR03471">
    <property type="entry name" value="HpnJ"/>
    <property type="match status" value="1"/>
</dbReference>
<evidence type="ECO:0000256" key="3">
    <source>
        <dbReference type="ARBA" id="ARBA00022723"/>
    </source>
</evidence>
<dbReference type="Pfam" id="PF02310">
    <property type="entry name" value="B12-binding"/>
    <property type="match status" value="1"/>
</dbReference>
<reference evidence="7" key="1">
    <citation type="journal article" date="2020" name="mSystems">
        <title>Genome- and Community-Level Interaction Insights into Carbon Utilization and Element Cycling Functions of Hydrothermarchaeota in Hydrothermal Sediment.</title>
        <authorList>
            <person name="Zhou Z."/>
            <person name="Liu Y."/>
            <person name="Xu W."/>
            <person name="Pan J."/>
            <person name="Luo Z.H."/>
            <person name="Li M."/>
        </authorList>
    </citation>
    <scope>NUCLEOTIDE SEQUENCE [LARGE SCALE GENOMIC DNA]</scope>
    <source>
        <strain evidence="7">HyVt-19</strain>
    </source>
</reference>
<dbReference type="SFLD" id="SFLDF00404">
    <property type="entry name" value="hopanetetrol_cyclitol_ether_sy"/>
    <property type="match status" value="1"/>
</dbReference>
<protein>
    <submittedName>
        <fullName evidence="7">Hopanoid biosynthesis associated radical SAM protein HpnJ</fullName>
    </submittedName>
</protein>
<accession>A0A7C1AUR5</accession>
<dbReference type="InterPro" id="IPR023404">
    <property type="entry name" value="rSAM_horseshoe"/>
</dbReference>
<dbReference type="InterPro" id="IPR034466">
    <property type="entry name" value="Methyltransferase_Class_B"/>
</dbReference>
<dbReference type="PROSITE" id="PS51918">
    <property type="entry name" value="RADICAL_SAM"/>
    <property type="match status" value="1"/>
</dbReference>
<organism evidence="7">
    <name type="scientific">Thermodesulforhabdus norvegica</name>
    <dbReference type="NCBI Taxonomy" id="39841"/>
    <lineage>
        <taxon>Bacteria</taxon>
        <taxon>Pseudomonadati</taxon>
        <taxon>Thermodesulfobacteriota</taxon>
        <taxon>Syntrophobacteria</taxon>
        <taxon>Syntrophobacterales</taxon>
        <taxon>Thermodesulforhabdaceae</taxon>
        <taxon>Thermodesulforhabdus</taxon>
    </lineage>
</organism>
<dbReference type="GO" id="GO:0003824">
    <property type="term" value="F:catalytic activity"/>
    <property type="evidence" value="ECO:0007669"/>
    <property type="project" value="InterPro"/>
</dbReference>
<dbReference type="Pfam" id="PF04055">
    <property type="entry name" value="Radical_SAM"/>
    <property type="match status" value="1"/>
</dbReference>
<evidence type="ECO:0000256" key="5">
    <source>
        <dbReference type="ARBA" id="ARBA00023014"/>
    </source>
</evidence>
<keyword evidence="3" id="KW-0479">Metal-binding</keyword>
<keyword evidence="4" id="KW-0408">Iron</keyword>
<sequence length="478" mass="55602">MKVLFLNPPAYKNFDGGAGSRYQATREVSSFWYPTWLCYSAGLVKESRVLDAPADHLELEDVVEIAKDYDAIVIYTSTPSFKKDVETARVLKETHPSNPIIGMVGPHPSVLAEETLQASPAIDFVARREFDYTILEIAEGKPWDKIKGLSYQKDGKIYHNEDREFIQDLDSLPFTTTIYNRDLHYRHYNIPYLLYPYISIYTGRGCPARCIYCLWPQTFSGHRYRTRSVDNVIAEVKNTLKLFPDVAEIFFDDDTFTANEERVLEFCDKVKPLNITWSTTSRANVRYETLRKMKDSGLRLLVVGYETGNPRILKTIKKGITLDQARKFTKNCKELGIQIHGTFILGLPEENHQTIKDSIKFACEIDPDTIQVSLASAYPGTEFYRMCEERGYFVNPNWVDEGGYQFFNLKYDGISPQEIYKAVETFYKKFYYRPKRLSKIIFNMIIDPAERKRRLEEGREFKQFIKRRQEILANWPST</sequence>
<dbReference type="Gene3D" id="3.40.50.280">
    <property type="entry name" value="Cobalamin-binding domain"/>
    <property type="match status" value="1"/>
</dbReference>
<dbReference type="InterPro" id="IPR006158">
    <property type="entry name" value="Cobalamin-bd"/>
</dbReference>
<dbReference type="SUPFAM" id="SSF102114">
    <property type="entry name" value="Radical SAM enzymes"/>
    <property type="match status" value="1"/>
</dbReference>
<dbReference type="InterPro" id="IPR058240">
    <property type="entry name" value="rSAM_sf"/>
</dbReference>
<dbReference type="InterPro" id="IPR006638">
    <property type="entry name" value="Elp3/MiaA/NifB-like_rSAM"/>
</dbReference>
<dbReference type="AlphaFoldDB" id="A0A7C1AUR5"/>
<dbReference type="Gene3D" id="3.80.30.20">
    <property type="entry name" value="tm_1862 like domain"/>
    <property type="match status" value="1"/>
</dbReference>
<comment type="cofactor">
    <cofactor evidence="1">
        <name>[4Fe-4S] cluster</name>
        <dbReference type="ChEBI" id="CHEBI:49883"/>
    </cofactor>
</comment>
<dbReference type="SFLD" id="SFLDG01082">
    <property type="entry name" value="B12-binding_domain_containing"/>
    <property type="match status" value="1"/>
</dbReference>
<evidence type="ECO:0000259" key="6">
    <source>
        <dbReference type="PROSITE" id="PS51918"/>
    </source>
</evidence>
<evidence type="ECO:0000256" key="1">
    <source>
        <dbReference type="ARBA" id="ARBA00001966"/>
    </source>
</evidence>
<dbReference type="InterPro" id="IPR051198">
    <property type="entry name" value="BchE-like"/>
</dbReference>
<gene>
    <name evidence="7" type="primary">hpnJ</name>
    <name evidence="7" type="ORF">ENG14_04885</name>
</gene>
<dbReference type="InterPro" id="IPR017834">
    <property type="entry name" value="Hopanoid_synth-assoc_rSAM_HpnJ"/>
</dbReference>
<dbReference type="CDD" id="cd01335">
    <property type="entry name" value="Radical_SAM"/>
    <property type="match status" value="1"/>
</dbReference>
<dbReference type="SFLD" id="SFLDG01123">
    <property type="entry name" value="methyltransferase_(Class_B)"/>
    <property type="match status" value="1"/>
</dbReference>
<evidence type="ECO:0000256" key="2">
    <source>
        <dbReference type="ARBA" id="ARBA00022691"/>
    </source>
</evidence>
<keyword evidence="5" id="KW-0411">Iron-sulfur</keyword>
<dbReference type="GO" id="GO:0046872">
    <property type="term" value="F:metal ion binding"/>
    <property type="evidence" value="ECO:0007669"/>
    <property type="project" value="UniProtKB-KW"/>
</dbReference>
<dbReference type="PANTHER" id="PTHR43409:SF16">
    <property type="entry name" value="SLR0320 PROTEIN"/>
    <property type="match status" value="1"/>
</dbReference>
<dbReference type="EMBL" id="DQZW01000231">
    <property type="protein sequence ID" value="HDL90219.1"/>
    <property type="molecule type" value="Genomic_DNA"/>
</dbReference>
<proteinExistence type="predicted"/>
<keyword evidence="2" id="KW-0949">S-adenosyl-L-methionine</keyword>
<comment type="caution">
    <text evidence="7">The sequence shown here is derived from an EMBL/GenBank/DDBJ whole genome shotgun (WGS) entry which is preliminary data.</text>
</comment>
<dbReference type="GO" id="GO:0031419">
    <property type="term" value="F:cobalamin binding"/>
    <property type="evidence" value="ECO:0007669"/>
    <property type="project" value="InterPro"/>
</dbReference>
<feature type="domain" description="Radical SAM core" evidence="6">
    <location>
        <begin position="192"/>
        <end position="415"/>
    </location>
</feature>
<dbReference type="SMART" id="SM00729">
    <property type="entry name" value="Elp3"/>
    <property type="match status" value="1"/>
</dbReference>
<dbReference type="Proteomes" id="UP000886355">
    <property type="component" value="Unassembled WGS sequence"/>
</dbReference>
<dbReference type="SFLD" id="SFLDS00029">
    <property type="entry name" value="Radical_SAM"/>
    <property type="match status" value="1"/>
</dbReference>
<evidence type="ECO:0000256" key="4">
    <source>
        <dbReference type="ARBA" id="ARBA00023004"/>
    </source>
</evidence>
<dbReference type="InterPro" id="IPR007197">
    <property type="entry name" value="rSAM"/>
</dbReference>
<dbReference type="PANTHER" id="PTHR43409">
    <property type="entry name" value="ANAEROBIC MAGNESIUM-PROTOPORPHYRIN IX MONOMETHYL ESTER CYCLASE-RELATED"/>
    <property type="match status" value="1"/>
</dbReference>
<name>A0A7C1AUR5_9BACT</name>
<dbReference type="GO" id="GO:0005829">
    <property type="term" value="C:cytosol"/>
    <property type="evidence" value="ECO:0007669"/>
    <property type="project" value="TreeGrafter"/>
</dbReference>
<evidence type="ECO:0000313" key="7">
    <source>
        <dbReference type="EMBL" id="HDL90219.1"/>
    </source>
</evidence>